<accession>A0A8K0KUU5</accession>
<evidence type="ECO:0000256" key="7">
    <source>
        <dbReference type="ARBA" id="ARBA00031257"/>
    </source>
</evidence>
<feature type="compositionally biased region" description="Polar residues" evidence="9">
    <location>
        <begin position="118"/>
        <end position="132"/>
    </location>
</feature>
<comment type="function">
    <text evidence="8">Component of the Mediator complex, a coactivator involved in the regulated transcription of nearly all RNA polymerase II-dependent genes. Mediator functions as a bridge to convey information from gene-specific regulatory proteins to the basal RNA polymerase II transcription machinery. Mediator is recruited to promoters by direct interactions with regulatory proteins and serves as a scaffold for the assembly of a functional preinitiation complex with RNA polymerase II and the general transcription factors.</text>
</comment>
<feature type="compositionally biased region" description="Low complexity" evidence="9">
    <location>
        <begin position="70"/>
        <end position="83"/>
    </location>
</feature>
<keyword evidence="11" id="KW-1185">Reference proteome</keyword>
<keyword evidence="6 8" id="KW-0539">Nucleus</keyword>
<keyword evidence="5 8" id="KW-0804">Transcription</keyword>
<feature type="compositionally biased region" description="Basic and acidic residues" evidence="9">
    <location>
        <begin position="202"/>
        <end position="251"/>
    </location>
</feature>
<evidence type="ECO:0000313" key="11">
    <source>
        <dbReference type="Proteomes" id="UP000809789"/>
    </source>
</evidence>
<dbReference type="OrthoDB" id="1929813at2759"/>
<dbReference type="GO" id="GO:0006357">
    <property type="term" value="P:regulation of transcription by RNA polymerase II"/>
    <property type="evidence" value="ECO:0007669"/>
    <property type="project" value="InterPro"/>
</dbReference>
<feature type="region of interest" description="Disordered" evidence="9">
    <location>
        <begin position="202"/>
        <end position="274"/>
    </location>
</feature>
<sequence>MLPILQTRYQRVEKALDTLLESITAYNPSLTAADELLAADDDTSANLDTQIKTTIRTLADARKTLQSIALPSSSLPTTTQQSSTEHRPVRVNELLSYAKFISKTTVPPTRTPPIQPDTAASTDPQPSQTNGLSAPPIKTEPTSPNPASSAPTPGPAPVDPPTQGATLRRVLPPEVKGDFIPWPSHEIIKNGGLGAVQAMVEQGRDPGEVTLSKEEMDAKEEEERREREKREEEERVRREEEVRRRRGERMEQGQGAGGAGAGQREEDVFDPDEM</sequence>
<keyword evidence="4 8" id="KW-0805">Transcription regulation</keyword>
<evidence type="ECO:0000256" key="9">
    <source>
        <dbReference type="SAM" id="MobiDB-lite"/>
    </source>
</evidence>
<evidence type="ECO:0000256" key="3">
    <source>
        <dbReference type="ARBA" id="ARBA00020629"/>
    </source>
</evidence>
<evidence type="ECO:0000256" key="6">
    <source>
        <dbReference type="ARBA" id="ARBA00023242"/>
    </source>
</evidence>
<dbReference type="Proteomes" id="UP000809789">
    <property type="component" value="Unassembled WGS sequence"/>
</dbReference>
<dbReference type="GO" id="GO:0016592">
    <property type="term" value="C:mediator complex"/>
    <property type="evidence" value="ECO:0007669"/>
    <property type="project" value="InterPro"/>
</dbReference>
<proteinExistence type="inferred from homology"/>
<protein>
    <recommendedName>
        <fullName evidence="3 8">Mediator of RNA polymerase II transcription subunit 4</fullName>
    </recommendedName>
    <alternativeName>
        <fullName evidence="7 8">Mediator complex subunit 4</fullName>
    </alternativeName>
</protein>
<dbReference type="EMBL" id="JAESVG020000010">
    <property type="protein sequence ID" value="KAG8623922.1"/>
    <property type="molecule type" value="Genomic_DNA"/>
</dbReference>
<dbReference type="AlphaFoldDB" id="A0A8K0KUU5"/>
<feature type="region of interest" description="Disordered" evidence="9">
    <location>
        <begin position="102"/>
        <end position="166"/>
    </location>
</feature>
<name>A0A8K0KUU5_9PEZI</name>
<feature type="compositionally biased region" description="Low complexity" evidence="9">
    <location>
        <begin position="139"/>
        <end position="151"/>
    </location>
</feature>
<evidence type="ECO:0000256" key="8">
    <source>
        <dbReference type="RuleBase" id="RU364141"/>
    </source>
</evidence>
<dbReference type="Pfam" id="PF10018">
    <property type="entry name" value="Med4"/>
    <property type="match status" value="1"/>
</dbReference>
<evidence type="ECO:0000256" key="1">
    <source>
        <dbReference type="ARBA" id="ARBA00004123"/>
    </source>
</evidence>
<keyword evidence="8" id="KW-0010">Activator</keyword>
<comment type="caution">
    <text evidence="10">The sequence shown here is derived from an EMBL/GenBank/DDBJ whole genome shotgun (WGS) entry which is preliminary data.</text>
</comment>
<reference evidence="10" key="1">
    <citation type="submission" date="2021-07" db="EMBL/GenBank/DDBJ databases">
        <title>Elsinoe batatas strain:CRI-CJ2 Genome sequencing and assembly.</title>
        <authorList>
            <person name="Huang L."/>
        </authorList>
    </citation>
    <scope>NUCLEOTIDE SEQUENCE</scope>
    <source>
        <strain evidence="10">CRI-CJ2</strain>
    </source>
</reference>
<evidence type="ECO:0000256" key="5">
    <source>
        <dbReference type="ARBA" id="ARBA00023163"/>
    </source>
</evidence>
<dbReference type="GO" id="GO:0003712">
    <property type="term" value="F:transcription coregulator activity"/>
    <property type="evidence" value="ECO:0007669"/>
    <property type="project" value="InterPro"/>
</dbReference>
<gene>
    <name evidence="8" type="primary">MED4</name>
    <name evidence="10" type="ORF">KVT40_008898</name>
</gene>
<comment type="subunit">
    <text evidence="8">Component of the Mediator complex.</text>
</comment>
<comment type="similarity">
    <text evidence="2 8">Belongs to the Mediator complex subunit 4 family.</text>
</comment>
<evidence type="ECO:0000256" key="2">
    <source>
        <dbReference type="ARBA" id="ARBA00009626"/>
    </source>
</evidence>
<evidence type="ECO:0000313" key="10">
    <source>
        <dbReference type="EMBL" id="KAG8623922.1"/>
    </source>
</evidence>
<feature type="region of interest" description="Disordered" evidence="9">
    <location>
        <begin position="70"/>
        <end position="89"/>
    </location>
</feature>
<organism evidence="10 11">
    <name type="scientific">Elsinoe batatas</name>
    <dbReference type="NCBI Taxonomy" id="2601811"/>
    <lineage>
        <taxon>Eukaryota</taxon>
        <taxon>Fungi</taxon>
        <taxon>Dikarya</taxon>
        <taxon>Ascomycota</taxon>
        <taxon>Pezizomycotina</taxon>
        <taxon>Dothideomycetes</taxon>
        <taxon>Dothideomycetidae</taxon>
        <taxon>Myriangiales</taxon>
        <taxon>Elsinoaceae</taxon>
        <taxon>Elsinoe</taxon>
    </lineage>
</organism>
<comment type="subcellular location">
    <subcellularLocation>
        <location evidence="1 8">Nucleus</location>
    </subcellularLocation>
</comment>
<dbReference type="InterPro" id="IPR019258">
    <property type="entry name" value="Mediator_Med4"/>
</dbReference>
<evidence type="ECO:0000256" key="4">
    <source>
        <dbReference type="ARBA" id="ARBA00023015"/>
    </source>
</evidence>